<dbReference type="Pfam" id="PF14099">
    <property type="entry name" value="Polysacc_lyase"/>
    <property type="match status" value="1"/>
</dbReference>
<sequence length="694" mass="79937">MKTSQLTLFITLFLIFQINGQEVPEPERNAALSPPIIAPYGLLIDGLPFDGRHFFWRPETQGGHTMHPLDPNNNWDMEVWNNNGYNSDGVVRVSTVHSPIRTHDNNKSIRIQVKDENDNAGGIDDGRSRAEVKVFPQHGDGDEFFYAWSFLIPDTDEHPDDIISDNIIAQWHEKNEIVWENNRKVQPPFFLTFKNDKNRNQNDKKRNLHIMYGFRYSENGNQGDFKSFTLTDAIEKGSWQDVIMHIKWSPDPSIAFMEMWINDSKVIDPNTGEDIFYKANLYRDSESLSPQPNYFKLGQYRLGQTIAQSIYIDEFRIGNTKEEVNMRTSLIADDCGRILTYDNMTISCNEVIGARGYHFYFPNEDKIIYSKRPSIDLAFLDWIDLNTTYDIQCRVALYDESNRTDLFGSVCKVTTPAPFKTKLTHEYCSVALESENLNIKAYPVPGATQYKFYVSGVTNPIEKNEPFLNLDDYDWFNFNSSYQISVRVSKPENAGLINHAGQKCTIYSPMKTKLKDEYCENTLTSINPSVRAYTVSGATQYKFYVSGVSNPIERNDPFLNLNDYHWFNFNTNYQISVRVSKPENAGFINHTGEVCSVKFINSSNRQADENRSLKNNNLTESLSIYPNPSNGVISINGYNEREIKVDLFSINGSKIPFEIQHKGSDILIKTKYKGLVFLYLQEKNNIKTYKVWIK</sequence>
<dbReference type="OrthoDB" id="1489153at2"/>
<protein>
    <recommendedName>
        <fullName evidence="3">Secretion system C-terminal sorting domain-containing protein</fullName>
    </recommendedName>
</protein>
<evidence type="ECO:0000313" key="2">
    <source>
        <dbReference type="Proteomes" id="UP000076715"/>
    </source>
</evidence>
<gene>
    <name evidence="1" type="ORF">AWE51_25730</name>
</gene>
<reference evidence="1 2" key="1">
    <citation type="submission" date="2016-01" db="EMBL/GenBank/DDBJ databases">
        <title>The draft genome sequence of Aquimarina sp. RZW4-3-2.</title>
        <authorList>
            <person name="Wang Y."/>
        </authorList>
    </citation>
    <scope>NUCLEOTIDE SEQUENCE [LARGE SCALE GENOMIC DNA]</scope>
    <source>
        <strain evidence="1 2">RZW4-3-2</strain>
    </source>
</reference>
<dbReference type="AlphaFoldDB" id="A0A162Z2C9"/>
<dbReference type="InterPro" id="IPR025975">
    <property type="entry name" value="Polysacc_lyase"/>
</dbReference>
<organism evidence="1 2">
    <name type="scientific">Aquimarina aggregata</name>
    <dbReference type="NCBI Taxonomy" id="1642818"/>
    <lineage>
        <taxon>Bacteria</taxon>
        <taxon>Pseudomonadati</taxon>
        <taxon>Bacteroidota</taxon>
        <taxon>Flavobacteriia</taxon>
        <taxon>Flavobacteriales</taxon>
        <taxon>Flavobacteriaceae</taxon>
        <taxon>Aquimarina</taxon>
    </lineage>
</organism>
<name>A0A162Z2C9_9FLAO</name>
<evidence type="ECO:0000313" key="1">
    <source>
        <dbReference type="EMBL" id="KZS39511.1"/>
    </source>
</evidence>
<keyword evidence="2" id="KW-1185">Reference proteome</keyword>
<evidence type="ECO:0008006" key="3">
    <source>
        <dbReference type="Google" id="ProtNLM"/>
    </source>
</evidence>
<dbReference type="Gene3D" id="2.60.120.200">
    <property type="match status" value="1"/>
</dbReference>
<dbReference type="EMBL" id="LQRT01000027">
    <property type="protein sequence ID" value="KZS39511.1"/>
    <property type="molecule type" value="Genomic_DNA"/>
</dbReference>
<accession>A0A162Z2C9</accession>
<dbReference type="Proteomes" id="UP000076715">
    <property type="component" value="Unassembled WGS sequence"/>
</dbReference>
<proteinExistence type="predicted"/>
<dbReference type="STRING" id="1642818.AWE51_25730"/>
<dbReference type="RefSeq" id="WP_066316430.1">
    <property type="nucleotide sequence ID" value="NZ_LQRT01000027.1"/>
</dbReference>
<comment type="caution">
    <text evidence="1">The sequence shown here is derived from an EMBL/GenBank/DDBJ whole genome shotgun (WGS) entry which is preliminary data.</text>
</comment>